<feature type="region of interest" description="Disordered" evidence="1">
    <location>
        <begin position="1"/>
        <end position="27"/>
    </location>
</feature>
<organism evidence="2 3">
    <name type="scientific">Plutella xylostella</name>
    <name type="common">Diamondback moth</name>
    <name type="synonym">Plutella maculipennis</name>
    <dbReference type="NCBI Taxonomy" id="51655"/>
    <lineage>
        <taxon>Eukaryota</taxon>
        <taxon>Metazoa</taxon>
        <taxon>Ecdysozoa</taxon>
        <taxon>Arthropoda</taxon>
        <taxon>Hexapoda</taxon>
        <taxon>Insecta</taxon>
        <taxon>Pterygota</taxon>
        <taxon>Neoptera</taxon>
        <taxon>Endopterygota</taxon>
        <taxon>Lepidoptera</taxon>
        <taxon>Glossata</taxon>
        <taxon>Ditrysia</taxon>
        <taxon>Yponomeutoidea</taxon>
        <taxon>Plutellidae</taxon>
        <taxon>Plutella</taxon>
    </lineage>
</organism>
<accession>A0ABQ7QPE4</accession>
<dbReference type="Proteomes" id="UP000823941">
    <property type="component" value="Chromosome 10"/>
</dbReference>
<dbReference type="Gene3D" id="1.25.40.10">
    <property type="entry name" value="Tetratricopeptide repeat domain"/>
    <property type="match status" value="1"/>
</dbReference>
<evidence type="ECO:0000313" key="3">
    <source>
        <dbReference type="Proteomes" id="UP000823941"/>
    </source>
</evidence>
<protein>
    <submittedName>
        <fullName evidence="2">Uncharacterized protein</fullName>
    </submittedName>
</protein>
<dbReference type="InterPro" id="IPR011990">
    <property type="entry name" value="TPR-like_helical_dom_sf"/>
</dbReference>
<keyword evidence="3" id="KW-1185">Reference proteome</keyword>
<reference evidence="2 3" key="1">
    <citation type="submission" date="2021-06" db="EMBL/GenBank/DDBJ databases">
        <title>A haploid diamondback moth (Plutella xylostella L.) genome assembly resolves 31 chromosomes and identifies a diamide resistance mutation.</title>
        <authorList>
            <person name="Ward C.M."/>
            <person name="Perry K.D."/>
            <person name="Baker G."/>
            <person name="Powis K."/>
            <person name="Heckel D.G."/>
            <person name="Baxter S.W."/>
        </authorList>
    </citation>
    <scope>NUCLEOTIDE SEQUENCE [LARGE SCALE GENOMIC DNA]</scope>
    <source>
        <strain evidence="2 3">LV</strain>
        <tissue evidence="2">Single pupa</tissue>
    </source>
</reference>
<name>A0ABQ7QPE4_PLUXY</name>
<sequence>MRSVLNLGPRGARQSGSQEEVVEPAPFNDSNTVTLSLDLMGESDEESLLLVLFNDQVILETKWEDGVSLNPEVLQLDLSQPEDLCLTTDTPVILILRTIVASKTPKKYEPMLHPDNKAGANIDILPIVLGQSELTINVPLVFIKTGKDTGLSLNATVKSEPAIQHDNVLVTLTMLSAHCMPTVKEGTAYLCALALDDLVDPAAVKFGMSQTPSDEDPINKLVWPNASALGHAAKTGYDFPDDDIFMESNLKCSENCNNVHWKSVKRLLIDKEALRSRLETHFVIEIAAIPRTGKMELRGRYTGLVDAAVLLQPNQFGVTTSTKLIFYMEENKLPNVGSLLEVRTPQSGKASARSKHSKAETKEGFVYDEQGHSAFITMRFDLSEPLVEKPDFNSLFEPLDIVISDDDESKLKEDLQLEPSPDDPSIDVKRIRKECGALAVHRELSELASRGPMTMNQSIKRTAANRLLSRVRTMVKQFSPEECASIEWQETVTAHHAASRQAVTASFRPQPPRIRQSLNGASDAAMAGKKEIAHYYIERNVKLAPNQPRPLLAKAIHCLELRHDTEARDLLMQAVKAHPKNRYLLWAFAAQEFNKDEDAAQKATAALTIAVNGDYSDGPTISIAWAALHTVHHYLKNEHAAFVAVREMRKAFELPINWKGFLKKWEESSGIKEVFYMPSSLEVDDPFVLAAAFFLSLRGYTLAESLVQCYEQGCSVRGSRLGLELNLGPNIYYVRAASLLLRRHHDEALNMVNSGTLRFGPCAILSQIRLACLFAMKGWDDECEAALIEAEKAGAECPALLMQAALAGMGLEPAVALQRAARAHKMASNAYTALTVGRVYSKMGERGLAERWAAAAVQLEPLLADGWAFLAGLALYRRDADKARAMLHTAKQAGEISPDLKEKIKTMISIVDARTLSHSLAKELCLCEWCGQEE</sequence>
<evidence type="ECO:0000313" key="2">
    <source>
        <dbReference type="EMBL" id="KAG7306923.1"/>
    </source>
</evidence>
<comment type="caution">
    <text evidence="2">The sequence shown here is derived from an EMBL/GenBank/DDBJ whole genome shotgun (WGS) entry which is preliminary data.</text>
</comment>
<proteinExistence type="predicted"/>
<dbReference type="EMBL" id="JAHIBW010000010">
    <property type="protein sequence ID" value="KAG7306923.1"/>
    <property type="molecule type" value="Genomic_DNA"/>
</dbReference>
<dbReference type="SUPFAM" id="SSF48452">
    <property type="entry name" value="TPR-like"/>
    <property type="match status" value="1"/>
</dbReference>
<evidence type="ECO:0000256" key="1">
    <source>
        <dbReference type="SAM" id="MobiDB-lite"/>
    </source>
</evidence>
<gene>
    <name evidence="2" type="ORF">JYU34_007031</name>
</gene>